<protein>
    <submittedName>
        <fullName evidence="4">ADP-heptose:LPS heptosyltransferase</fullName>
    </submittedName>
</protein>
<accession>A0A1G6WNF2</accession>
<dbReference type="Proteomes" id="UP000199501">
    <property type="component" value="Unassembled WGS sequence"/>
</dbReference>
<dbReference type="Gene3D" id="3.40.50.2000">
    <property type="entry name" value="Glycogen Phosphorylase B"/>
    <property type="match status" value="2"/>
</dbReference>
<feature type="compositionally biased region" description="Low complexity" evidence="3">
    <location>
        <begin position="301"/>
        <end position="314"/>
    </location>
</feature>
<dbReference type="GO" id="GO:0008713">
    <property type="term" value="F:ADP-heptose-lipopolysaccharide heptosyltransferase activity"/>
    <property type="evidence" value="ECO:0007669"/>
    <property type="project" value="TreeGrafter"/>
</dbReference>
<reference evidence="5" key="1">
    <citation type="submission" date="2016-10" db="EMBL/GenBank/DDBJ databases">
        <authorList>
            <person name="Varghese N."/>
            <person name="Submissions S."/>
        </authorList>
    </citation>
    <scope>NUCLEOTIDE SEQUENCE [LARGE SCALE GENOMIC DNA]</scope>
    <source>
        <strain evidence="5">IBRC-M 10403</strain>
    </source>
</reference>
<dbReference type="EMBL" id="FMZZ01000015">
    <property type="protein sequence ID" value="SDD67331.1"/>
    <property type="molecule type" value="Genomic_DNA"/>
</dbReference>
<dbReference type="Pfam" id="PF01075">
    <property type="entry name" value="Glyco_transf_9"/>
    <property type="match status" value="1"/>
</dbReference>
<organism evidence="4 5">
    <name type="scientific">Actinokineospora iranica</name>
    <dbReference type="NCBI Taxonomy" id="1271860"/>
    <lineage>
        <taxon>Bacteria</taxon>
        <taxon>Bacillati</taxon>
        <taxon>Actinomycetota</taxon>
        <taxon>Actinomycetes</taxon>
        <taxon>Pseudonocardiales</taxon>
        <taxon>Pseudonocardiaceae</taxon>
        <taxon>Actinokineospora</taxon>
    </lineage>
</organism>
<name>A0A1G6WNF2_9PSEU</name>
<dbReference type="STRING" id="1271860.SAMN05216174_11596"/>
<evidence type="ECO:0000313" key="4">
    <source>
        <dbReference type="EMBL" id="SDD67331.1"/>
    </source>
</evidence>
<dbReference type="InterPro" id="IPR002201">
    <property type="entry name" value="Glyco_trans_9"/>
</dbReference>
<evidence type="ECO:0000256" key="2">
    <source>
        <dbReference type="ARBA" id="ARBA00022679"/>
    </source>
</evidence>
<feature type="region of interest" description="Disordered" evidence="3">
    <location>
        <begin position="290"/>
        <end position="320"/>
    </location>
</feature>
<keyword evidence="2 4" id="KW-0808">Transferase</keyword>
<dbReference type="SUPFAM" id="SSF53756">
    <property type="entry name" value="UDP-Glycosyltransferase/glycogen phosphorylase"/>
    <property type="match status" value="1"/>
</dbReference>
<evidence type="ECO:0000256" key="3">
    <source>
        <dbReference type="SAM" id="MobiDB-lite"/>
    </source>
</evidence>
<evidence type="ECO:0000313" key="5">
    <source>
        <dbReference type="Proteomes" id="UP000199501"/>
    </source>
</evidence>
<dbReference type="GO" id="GO:0009244">
    <property type="term" value="P:lipopolysaccharide core region biosynthetic process"/>
    <property type="evidence" value="ECO:0007669"/>
    <property type="project" value="TreeGrafter"/>
</dbReference>
<dbReference type="GO" id="GO:0005829">
    <property type="term" value="C:cytosol"/>
    <property type="evidence" value="ECO:0007669"/>
    <property type="project" value="TreeGrafter"/>
</dbReference>
<evidence type="ECO:0000256" key="1">
    <source>
        <dbReference type="ARBA" id="ARBA00022676"/>
    </source>
</evidence>
<keyword evidence="5" id="KW-1185">Reference proteome</keyword>
<dbReference type="PANTHER" id="PTHR30160">
    <property type="entry name" value="TETRAACYLDISACCHARIDE 4'-KINASE-RELATED"/>
    <property type="match status" value="1"/>
</dbReference>
<dbReference type="AlphaFoldDB" id="A0A1G6WNF2"/>
<keyword evidence="1" id="KW-0328">Glycosyltransferase</keyword>
<dbReference type="InterPro" id="IPR051199">
    <property type="entry name" value="LPS_LOS_Heptosyltrfase"/>
</dbReference>
<gene>
    <name evidence="4" type="ORF">SAMN05216174_11596</name>
</gene>
<proteinExistence type="predicted"/>
<dbReference type="CDD" id="cd03789">
    <property type="entry name" value="GT9_LPS_heptosyltransferase"/>
    <property type="match status" value="1"/>
</dbReference>
<dbReference type="PANTHER" id="PTHR30160:SF1">
    <property type="entry name" value="LIPOPOLYSACCHARIDE 1,2-N-ACETYLGLUCOSAMINETRANSFERASE-RELATED"/>
    <property type="match status" value="1"/>
</dbReference>
<sequence>MILVLRALKLGDLLVAVPALRAIRAHWPDQDIVLATSGWLAPLVELIGAVDRVLPVKGLEPLDVERPDVTVNLHGAGPESDEILDALGAPRRVGYGRSGPHWEDGFHERVRMCRLLIAHGIPADPDDLRLARPAIPSPAPGAVLVHPGAAYGSKIWPAERFAAVIAELSGPVVVTGSAIERGLAERVVALAGLAPEAVLAGRTSLLELAALVAHAALVVCGDTGTAHLAYAFGTPSVVLFGPVGPEIWGPPPGPHISLSAEGLRRGDPFADDPDPALLGVGVGDVLTAARTLRPERVTGGPPSSRSARPAAPARSRTRAR</sequence>